<dbReference type="InterPro" id="IPR017046">
    <property type="entry name" value="Prenylcysteine_Oxase1"/>
</dbReference>
<evidence type="ECO:0000313" key="1">
    <source>
        <dbReference type="EMBL" id="RXH97371.1"/>
    </source>
</evidence>
<dbReference type="GO" id="GO:0001735">
    <property type="term" value="F:prenylcysteine oxidase activity"/>
    <property type="evidence" value="ECO:0007669"/>
    <property type="project" value="InterPro"/>
</dbReference>
<dbReference type="EMBL" id="RDQH01000332">
    <property type="protein sequence ID" value="RXH97371.1"/>
    <property type="molecule type" value="Genomic_DNA"/>
</dbReference>
<dbReference type="PANTHER" id="PTHR15944:SF0">
    <property type="entry name" value="PRENYLCYSTEINE LYASE DOMAIN-CONTAINING PROTEIN"/>
    <property type="match status" value="1"/>
</dbReference>
<keyword evidence="2" id="KW-1185">Reference proteome</keyword>
<dbReference type="Proteomes" id="UP000290289">
    <property type="component" value="Chromosome 6"/>
</dbReference>
<sequence>MAIVNVFGHIFEAGTSILHPRNLHSLNYTKLLNLVVNSLSDNDESSSSTFGIWDSRKFVFKTLGFKSELPFVDKIVSLANSLLMLFRYDYSPIRMDKFVEV</sequence>
<reference evidence="1 2" key="1">
    <citation type="submission" date="2018-10" db="EMBL/GenBank/DDBJ databases">
        <title>A high-quality apple genome assembly.</title>
        <authorList>
            <person name="Hu J."/>
        </authorList>
    </citation>
    <scope>NUCLEOTIDE SEQUENCE [LARGE SCALE GENOMIC DNA]</scope>
    <source>
        <strain evidence="2">cv. HFTH1</strain>
        <tissue evidence="1">Young leaf</tissue>
    </source>
</reference>
<evidence type="ECO:0000313" key="2">
    <source>
        <dbReference type="Proteomes" id="UP000290289"/>
    </source>
</evidence>
<organism evidence="1 2">
    <name type="scientific">Malus domestica</name>
    <name type="common">Apple</name>
    <name type="synonym">Pyrus malus</name>
    <dbReference type="NCBI Taxonomy" id="3750"/>
    <lineage>
        <taxon>Eukaryota</taxon>
        <taxon>Viridiplantae</taxon>
        <taxon>Streptophyta</taxon>
        <taxon>Embryophyta</taxon>
        <taxon>Tracheophyta</taxon>
        <taxon>Spermatophyta</taxon>
        <taxon>Magnoliopsida</taxon>
        <taxon>eudicotyledons</taxon>
        <taxon>Gunneridae</taxon>
        <taxon>Pentapetalae</taxon>
        <taxon>rosids</taxon>
        <taxon>fabids</taxon>
        <taxon>Rosales</taxon>
        <taxon>Rosaceae</taxon>
        <taxon>Amygdaloideae</taxon>
        <taxon>Maleae</taxon>
        <taxon>Malus</taxon>
    </lineage>
</organism>
<dbReference type="GO" id="GO:0030327">
    <property type="term" value="P:prenylated protein catabolic process"/>
    <property type="evidence" value="ECO:0007669"/>
    <property type="project" value="TreeGrafter"/>
</dbReference>
<accession>A0A498JVY7</accession>
<dbReference type="AlphaFoldDB" id="A0A498JVY7"/>
<comment type="caution">
    <text evidence="1">The sequence shown here is derived from an EMBL/GenBank/DDBJ whole genome shotgun (WGS) entry which is preliminary data.</text>
</comment>
<name>A0A498JVY7_MALDO</name>
<dbReference type="PANTHER" id="PTHR15944">
    <property type="entry name" value="FARNESYLCYSTEINE LYASE"/>
    <property type="match status" value="1"/>
</dbReference>
<gene>
    <name evidence="1" type="ORF">DVH24_036039</name>
</gene>
<protein>
    <submittedName>
        <fullName evidence="1">Uncharacterized protein</fullName>
    </submittedName>
</protein>
<proteinExistence type="predicted"/>